<reference evidence="3" key="2">
    <citation type="submission" date="2021-05" db="EMBL/GenBank/DDBJ databases">
        <authorList>
            <person name="Moolhuijzen P.M."/>
            <person name="Moffat C.S."/>
        </authorList>
    </citation>
    <scope>NUCLEOTIDE SEQUENCE</scope>
    <source>
        <strain evidence="3">86-124</strain>
    </source>
</reference>
<dbReference type="AlphaFoldDB" id="A0A2W1F7M5"/>
<dbReference type="OMA" id="CRFKHGA"/>
<feature type="region of interest" description="Disordered" evidence="1">
    <location>
        <begin position="133"/>
        <end position="245"/>
    </location>
</feature>
<feature type="compositionally biased region" description="Polar residues" evidence="1">
    <location>
        <begin position="235"/>
        <end position="245"/>
    </location>
</feature>
<sequence length="245" mass="27374">MESIVSKVQVELVNLAATYADAGHENVTLSLIFDFQRALFVILDESIRIKDLEQCEGLKYEMEDLFKDEYPTKPGWPYLNQLDKQDRCFSKIGCRFKHGAALYKSPLCEEHFVCKKHQSGPCLAIHKNVLGQEQRARDTKNTKRMAVDGEESSTERLVRGGQGKEMSGIGSSDKTNAGKGGLDNERPPKAIEKETVGKERLARDVENAWEGVSDDRGSSSSDESEWDDNLVNGEGMNQQNAEVGR</sequence>
<feature type="compositionally biased region" description="Basic and acidic residues" evidence="1">
    <location>
        <begin position="134"/>
        <end position="158"/>
    </location>
</feature>
<reference evidence="3" key="3">
    <citation type="journal article" date="2022" name="bioRxiv">
        <title>A global pangenome for the wheat fungal pathogen Pyrenophora tritici-repentis and prediction of effector protein structural homology.</title>
        <authorList>
            <person name="Moolhuijzen P."/>
            <person name="See P.T."/>
            <person name="Shi G."/>
            <person name="Powell H.R."/>
            <person name="Cockram J."/>
            <person name="Jorgensen L.N."/>
            <person name="Benslimane H."/>
            <person name="Strelkov S.E."/>
            <person name="Turner J."/>
            <person name="Liu Z."/>
            <person name="Moffat C.S."/>
        </authorList>
    </citation>
    <scope>NUCLEOTIDE SEQUENCE</scope>
    <source>
        <strain evidence="3">86-124</strain>
    </source>
</reference>
<comment type="caution">
    <text evidence="2">The sequence shown here is derived from an EMBL/GenBank/DDBJ whole genome shotgun (WGS) entry which is preliminary data.</text>
</comment>
<dbReference type="Proteomes" id="UP000245464">
    <property type="component" value="Chromosome 6"/>
</dbReference>
<accession>A0A2W1F7M5</accession>
<dbReference type="Proteomes" id="UP000249757">
    <property type="component" value="Unassembled WGS sequence"/>
</dbReference>
<organism evidence="2 4">
    <name type="scientific">Pyrenophora tritici-repentis</name>
    <dbReference type="NCBI Taxonomy" id="45151"/>
    <lineage>
        <taxon>Eukaryota</taxon>
        <taxon>Fungi</taxon>
        <taxon>Dikarya</taxon>
        <taxon>Ascomycota</taxon>
        <taxon>Pezizomycotina</taxon>
        <taxon>Dothideomycetes</taxon>
        <taxon>Pleosporomycetidae</taxon>
        <taxon>Pleosporales</taxon>
        <taxon>Pleosporineae</taxon>
        <taxon>Pleosporaceae</taxon>
        <taxon>Pyrenophora</taxon>
    </lineage>
</organism>
<protein>
    <submittedName>
        <fullName evidence="2">Uncharacterized protein</fullName>
    </submittedName>
</protein>
<name>A0A2W1F7M5_9PLEO</name>
<dbReference type="EMBL" id="NRDI02000017">
    <property type="protein sequence ID" value="KAI1510405.1"/>
    <property type="molecule type" value="Genomic_DNA"/>
</dbReference>
<proteinExistence type="predicted"/>
<evidence type="ECO:0000313" key="5">
    <source>
        <dbReference type="Proteomes" id="UP000249757"/>
    </source>
</evidence>
<reference evidence="2" key="1">
    <citation type="journal article" date="2018" name="BMC Genomics">
        <title>Comparative genomics of the wheat fungal pathogen Pyrenophora tritici-repentis reveals chromosomal variations and genome plasticity.</title>
        <authorList>
            <person name="Moolhuijzen P."/>
            <person name="See P.T."/>
            <person name="Hane J.K."/>
            <person name="Shi G."/>
            <person name="Liu Z."/>
            <person name="Oliver R.P."/>
            <person name="Moffat C.S."/>
        </authorList>
    </citation>
    <scope>NUCLEOTIDE SEQUENCE [LARGE SCALE GENOMIC DNA]</scope>
    <source>
        <strain evidence="2">M4</strain>
    </source>
</reference>
<evidence type="ECO:0000313" key="4">
    <source>
        <dbReference type="Proteomes" id="UP000245464"/>
    </source>
</evidence>
<reference evidence="5" key="4">
    <citation type="journal article" date="2022" name="Microb. Genom.">
        <title>A global pangenome for the wheat fungal pathogen Pyrenophora tritici-repentis and prediction of effector protein structural homology.</title>
        <authorList>
            <person name="Moolhuijzen P.M."/>
            <person name="See P.T."/>
            <person name="Shi G."/>
            <person name="Powell H.R."/>
            <person name="Cockram J."/>
            <person name="Jorgensen L.N."/>
            <person name="Benslimane H."/>
            <person name="Strelkov S.E."/>
            <person name="Turner J."/>
            <person name="Liu Z."/>
            <person name="Moffat C.S."/>
        </authorList>
    </citation>
    <scope>NUCLEOTIDE SEQUENCE [LARGE SCALE GENOMIC DNA]</scope>
</reference>
<evidence type="ECO:0000313" key="2">
    <source>
        <dbReference type="EMBL" id="KAF7569465.1"/>
    </source>
</evidence>
<keyword evidence="5" id="KW-1185">Reference proteome</keyword>
<gene>
    <name evidence="3" type="ORF">Ptr86124_010851</name>
    <name evidence="2" type="ORF">PtrM4_118800</name>
</gene>
<dbReference type="EMBL" id="NQIK02000006">
    <property type="protein sequence ID" value="KAF7569465.1"/>
    <property type="molecule type" value="Genomic_DNA"/>
</dbReference>
<feature type="compositionally biased region" description="Basic and acidic residues" evidence="1">
    <location>
        <begin position="182"/>
        <end position="206"/>
    </location>
</feature>
<evidence type="ECO:0000313" key="3">
    <source>
        <dbReference type="EMBL" id="KAI1510405.1"/>
    </source>
</evidence>
<evidence type="ECO:0000256" key="1">
    <source>
        <dbReference type="SAM" id="MobiDB-lite"/>
    </source>
</evidence>